<keyword evidence="1" id="KW-0472">Membrane</keyword>
<sequence length="133" mass="15136">MPVYQSVVIEADGKSNSGENAKTLYITPMNKTKSDRRGRFGTFAKILLGSVFILAFLFLMASLSQYLYETFGPKPDKSQETYDSIQQFEADTRSDFVRFLSSKLALQFIAFVLLVIIGKLFWGQDLKKKWLAL</sequence>
<dbReference type="eggNOG" id="KOG2818">
    <property type="taxonomic scope" value="Eukaryota"/>
</dbReference>
<keyword evidence="1" id="KW-0812">Transmembrane</keyword>
<evidence type="ECO:0000313" key="2">
    <source>
        <dbReference type="Proteomes" id="UP000095282"/>
    </source>
</evidence>
<feature type="transmembrane region" description="Helical" evidence="1">
    <location>
        <begin position="104"/>
        <end position="122"/>
    </location>
</feature>
<keyword evidence="2" id="KW-1185">Reference proteome</keyword>
<proteinExistence type="predicted"/>
<evidence type="ECO:0000313" key="3">
    <source>
        <dbReference type="WBParaSite" id="Csp11.Scaffold630.g17169.t1"/>
    </source>
</evidence>
<dbReference type="STRING" id="1561998.A0A1I7ULI7"/>
<name>A0A1I7ULI7_9PELO</name>
<dbReference type="WBParaSite" id="Csp11.Scaffold630.g17169.t1">
    <property type="protein sequence ID" value="Csp11.Scaffold630.g17169.t1"/>
    <property type="gene ID" value="Csp11.Scaffold630.g17169"/>
</dbReference>
<organism evidence="2 3">
    <name type="scientific">Caenorhabditis tropicalis</name>
    <dbReference type="NCBI Taxonomy" id="1561998"/>
    <lineage>
        <taxon>Eukaryota</taxon>
        <taxon>Metazoa</taxon>
        <taxon>Ecdysozoa</taxon>
        <taxon>Nematoda</taxon>
        <taxon>Chromadorea</taxon>
        <taxon>Rhabditida</taxon>
        <taxon>Rhabditina</taxon>
        <taxon>Rhabditomorpha</taxon>
        <taxon>Rhabditoidea</taxon>
        <taxon>Rhabditidae</taxon>
        <taxon>Peloderinae</taxon>
        <taxon>Caenorhabditis</taxon>
    </lineage>
</organism>
<dbReference type="Proteomes" id="UP000095282">
    <property type="component" value="Unplaced"/>
</dbReference>
<protein>
    <submittedName>
        <fullName evidence="3">Type VI secretion protein</fullName>
    </submittedName>
</protein>
<keyword evidence="1" id="KW-1133">Transmembrane helix</keyword>
<accession>A0A1I7ULI7</accession>
<reference evidence="3" key="1">
    <citation type="submission" date="2016-11" db="UniProtKB">
        <authorList>
            <consortium name="WormBaseParasite"/>
        </authorList>
    </citation>
    <scope>IDENTIFICATION</scope>
</reference>
<evidence type="ECO:0000256" key="1">
    <source>
        <dbReference type="SAM" id="Phobius"/>
    </source>
</evidence>
<dbReference type="AlphaFoldDB" id="A0A1I7ULI7"/>
<feature type="transmembrane region" description="Helical" evidence="1">
    <location>
        <begin position="46"/>
        <end position="68"/>
    </location>
</feature>